<comment type="caution">
    <text evidence="2">The sequence shown here is derived from an EMBL/GenBank/DDBJ whole genome shotgun (WGS) entry which is preliminary data.</text>
</comment>
<feature type="transmembrane region" description="Helical" evidence="1">
    <location>
        <begin position="48"/>
        <end position="66"/>
    </location>
</feature>
<gene>
    <name evidence="2" type="ORF">QX233_08495</name>
</gene>
<dbReference type="Proteomes" id="UP001225933">
    <property type="component" value="Unassembled WGS sequence"/>
</dbReference>
<dbReference type="GO" id="GO:0003677">
    <property type="term" value="F:DNA binding"/>
    <property type="evidence" value="ECO:0007669"/>
    <property type="project" value="InterPro"/>
</dbReference>
<protein>
    <submittedName>
        <fullName evidence="2">Two component regulator three Y domain-containing protein</fullName>
    </submittedName>
</protein>
<evidence type="ECO:0000313" key="3">
    <source>
        <dbReference type="Proteomes" id="UP001225933"/>
    </source>
</evidence>
<dbReference type="GO" id="GO:0006355">
    <property type="term" value="P:regulation of DNA-templated transcription"/>
    <property type="evidence" value="ECO:0007669"/>
    <property type="project" value="InterPro"/>
</dbReference>
<proteinExistence type="predicted"/>
<feature type="transmembrane region" description="Helical" evidence="1">
    <location>
        <begin position="78"/>
        <end position="99"/>
    </location>
</feature>
<dbReference type="InterPro" id="IPR016032">
    <property type="entry name" value="Sig_transdc_resp-reg_C-effctor"/>
</dbReference>
<keyword evidence="1" id="KW-1133">Transmembrane helix</keyword>
<organism evidence="2 3">
    <name type="scientific">Chryseobacterium gambrini</name>
    <dbReference type="NCBI Taxonomy" id="373672"/>
    <lineage>
        <taxon>Bacteria</taxon>
        <taxon>Pseudomonadati</taxon>
        <taxon>Bacteroidota</taxon>
        <taxon>Flavobacteriia</taxon>
        <taxon>Flavobacteriales</taxon>
        <taxon>Weeksellaceae</taxon>
        <taxon>Chryseobacterium group</taxon>
        <taxon>Chryseobacterium</taxon>
    </lineage>
</organism>
<sequence>MIYKLIFNKGERSNFENDYNQLINRYLFFLFFLFLFYAIFIITFFRDIIISIFLITITLFWILLISIKDKTTTFRKTLKFGVVGILVLLTLIVSFFNIYSSKNVGVEYFYFSILFAIPFFLNYRKNKKEIYFLTFFISFNFIACLYFDFSFLPRSKFLKEKDYSTIKLLNILFSVVSFLMDIVFISQKDELINGLLENTQIKDSTIEDLMKTNSRLMKSQMQANQLTDENIDEIFRLAEKNSVMFFERFQVFFPGFIPGILQINPNLIHSELYFCALMKLDFDTKKIAQCTNNSIRAVESKKYRIRKKLNIPSDVNINSFLMKI</sequence>
<feature type="transmembrane region" description="Helical" evidence="1">
    <location>
        <begin position="130"/>
        <end position="148"/>
    </location>
</feature>
<reference evidence="2" key="1">
    <citation type="submission" date="2023-06" db="EMBL/GenBank/DDBJ databases">
        <title>Two Chryseobacterium gambrini strains from China.</title>
        <authorList>
            <person name="Zeng J."/>
            <person name="Wu Y."/>
        </authorList>
    </citation>
    <scope>NUCLEOTIDE SEQUENCE</scope>
    <source>
        <strain evidence="2">SQ219</strain>
    </source>
</reference>
<dbReference type="AlphaFoldDB" id="A0AAJ1R2P8"/>
<keyword evidence="1" id="KW-0472">Membrane</keyword>
<evidence type="ECO:0000256" key="1">
    <source>
        <dbReference type="SAM" id="Phobius"/>
    </source>
</evidence>
<feature type="transmembrane region" description="Helical" evidence="1">
    <location>
        <begin position="105"/>
        <end position="123"/>
    </location>
</feature>
<name>A0AAJ1R2P8_9FLAO</name>
<dbReference type="RefSeq" id="WP_214588207.1">
    <property type="nucleotide sequence ID" value="NZ_JAUHGV010000007.1"/>
</dbReference>
<dbReference type="SUPFAM" id="SSF46894">
    <property type="entry name" value="C-terminal effector domain of the bipartite response regulators"/>
    <property type="match status" value="1"/>
</dbReference>
<evidence type="ECO:0000313" key="2">
    <source>
        <dbReference type="EMBL" id="MDN4012494.1"/>
    </source>
</evidence>
<dbReference type="EMBL" id="JAUHGV010000007">
    <property type="protein sequence ID" value="MDN4012494.1"/>
    <property type="molecule type" value="Genomic_DNA"/>
</dbReference>
<accession>A0AAJ1R2P8</accession>
<keyword evidence="1" id="KW-0812">Transmembrane</keyword>
<feature type="transmembrane region" description="Helical" evidence="1">
    <location>
        <begin position="22"/>
        <end position="42"/>
    </location>
</feature>